<protein>
    <submittedName>
        <fullName evidence="2">Uncharacterized protein</fullName>
    </submittedName>
</protein>
<proteinExistence type="predicted"/>
<accession>A0A4Z2GEB9</accession>
<keyword evidence="3" id="KW-1185">Reference proteome</keyword>
<feature type="compositionally biased region" description="Acidic residues" evidence="1">
    <location>
        <begin position="101"/>
        <end position="113"/>
    </location>
</feature>
<organism evidence="2 3">
    <name type="scientific">Liparis tanakae</name>
    <name type="common">Tanaka's snailfish</name>
    <dbReference type="NCBI Taxonomy" id="230148"/>
    <lineage>
        <taxon>Eukaryota</taxon>
        <taxon>Metazoa</taxon>
        <taxon>Chordata</taxon>
        <taxon>Craniata</taxon>
        <taxon>Vertebrata</taxon>
        <taxon>Euteleostomi</taxon>
        <taxon>Actinopterygii</taxon>
        <taxon>Neopterygii</taxon>
        <taxon>Teleostei</taxon>
        <taxon>Neoteleostei</taxon>
        <taxon>Acanthomorphata</taxon>
        <taxon>Eupercaria</taxon>
        <taxon>Perciformes</taxon>
        <taxon>Cottioidei</taxon>
        <taxon>Cottales</taxon>
        <taxon>Liparidae</taxon>
        <taxon>Liparis</taxon>
    </lineage>
</organism>
<evidence type="ECO:0000313" key="2">
    <source>
        <dbReference type="EMBL" id="TNN51495.1"/>
    </source>
</evidence>
<dbReference type="EMBL" id="SRLO01000580">
    <property type="protein sequence ID" value="TNN51495.1"/>
    <property type="molecule type" value="Genomic_DNA"/>
</dbReference>
<evidence type="ECO:0000256" key="1">
    <source>
        <dbReference type="SAM" id="MobiDB-lite"/>
    </source>
</evidence>
<feature type="compositionally biased region" description="Polar residues" evidence="1">
    <location>
        <begin position="41"/>
        <end position="57"/>
    </location>
</feature>
<comment type="caution">
    <text evidence="2">The sequence shown here is derived from an EMBL/GenBank/DDBJ whole genome shotgun (WGS) entry which is preliminary data.</text>
</comment>
<feature type="compositionally biased region" description="Basic and acidic residues" evidence="1">
    <location>
        <begin position="1"/>
        <end position="17"/>
    </location>
</feature>
<gene>
    <name evidence="2" type="ORF">EYF80_038287</name>
</gene>
<feature type="region of interest" description="Disordered" evidence="1">
    <location>
        <begin position="1"/>
        <end position="125"/>
    </location>
</feature>
<name>A0A4Z2GEB9_9TELE</name>
<reference evidence="2 3" key="1">
    <citation type="submission" date="2019-03" db="EMBL/GenBank/DDBJ databases">
        <title>First draft genome of Liparis tanakae, snailfish: a comprehensive survey of snailfish specific genes.</title>
        <authorList>
            <person name="Kim W."/>
            <person name="Song I."/>
            <person name="Jeong J.-H."/>
            <person name="Kim D."/>
            <person name="Kim S."/>
            <person name="Ryu S."/>
            <person name="Song J.Y."/>
            <person name="Lee S.K."/>
        </authorList>
    </citation>
    <scope>NUCLEOTIDE SEQUENCE [LARGE SCALE GENOMIC DNA]</scope>
    <source>
        <tissue evidence="2">Muscle</tissue>
    </source>
</reference>
<sequence>MGMEEGGVRDKRTKRDSPYPIQYKPNCPAETGRGYGEGLTFFNNAQSGNPGGFTTQDRCQELPTREKGARGEEGGRGEGGRGRMQGDMVAAIKRGNRTPRDEEEEEEEEEEEAGPSSSLSPLHGKLFTTRQRCDVKKKDGLAASALTAQTVTHATTLQEPVLDTMSDRGFMTAT</sequence>
<dbReference type="AlphaFoldDB" id="A0A4Z2GEB9"/>
<feature type="compositionally biased region" description="Basic and acidic residues" evidence="1">
    <location>
        <begin position="58"/>
        <end position="81"/>
    </location>
</feature>
<evidence type="ECO:0000313" key="3">
    <source>
        <dbReference type="Proteomes" id="UP000314294"/>
    </source>
</evidence>
<dbReference type="Proteomes" id="UP000314294">
    <property type="component" value="Unassembled WGS sequence"/>
</dbReference>